<comment type="caution">
    <text evidence="16">The sequence shown here is derived from an EMBL/GenBank/DDBJ whole genome shotgun (WGS) entry which is preliminary data.</text>
</comment>
<dbReference type="Proteomes" id="UP001205998">
    <property type="component" value="Unassembled WGS sequence"/>
</dbReference>
<proteinExistence type="inferred from homology"/>
<dbReference type="SMART" id="SM00210">
    <property type="entry name" value="TSPN"/>
    <property type="match status" value="1"/>
</dbReference>
<dbReference type="PANTHER" id="PTHR24023">
    <property type="entry name" value="COLLAGEN ALPHA"/>
    <property type="match status" value="1"/>
</dbReference>
<feature type="compositionally biased region" description="Basic and acidic residues" evidence="14">
    <location>
        <begin position="23"/>
        <end position="44"/>
    </location>
</feature>
<comment type="subunit">
    <text evidence="12">Homotrimer. Interacts with FBN1, fibronectin and integrins ITGA1/ITGB1 and ITGA2/ITGB1. Integrin ITGA1/ITGB1 binds to a unique site within COL16A1 located close to its C-terminal end between collagenous domains COL1-COL3.</text>
</comment>
<dbReference type="FunFam" id="2.60.120.200:FF:000094">
    <property type="entry name" value="Collagen type XVI alpha 1 chain"/>
    <property type="match status" value="1"/>
</dbReference>
<evidence type="ECO:0000256" key="5">
    <source>
        <dbReference type="ARBA" id="ARBA00022737"/>
    </source>
</evidence>
<evidence type="ECO:0000256" key="11">
    <source>
        <dbReference type="ARBA" id="ARBA00057339"/>
    </source>
</evidence>
<evidence type="ECO:0000256" key="8">
    <source>
        <dbReference type="ARBA" id="ARBA00023180"/>
    </source>
</evidence>
<dbReference type="EMBL" id="MU574732">
    <property type="protein sequence ID" value="KAI5610015.1"/>
    <property type="molecule type" value="Genomic_DNA"/>
</dbReference>
<evidence type="ECO:0000256" key="10">
    <source>
        <dbReference type="ARBA" id="ARBA00049648"/>
    </source>
</evidence>
<keyword evidence="3" id="KW-0272">Extracellular matrix</keyword>
<keyword evidence="6" id="KW-0130">Cell adhesion</keyword>
<comment type="similarity">
    <text evidence="10">Belongs to the fibril-associated collagens with interrupted helices (FACIT) family.</text>
</comment>
<evidence type="ECO:0000256" key="7">
    <source>
        <dbReference type="ARBA" id="ARBA00023119"/>
    </source>
</evidence>
<feature type="compositionally biased region" description="Basic and acidic residues" evidence="14">
    <location>
        <begin position="395"/>
        <end position="413"/>
    </location>
</feature>
<evidence type="ECO:0000256" key="9">
    <source>
        <dbReference type="ARBA" id="ARBA00023278"/>
    </source>
</evidence>
<evidence type="ECO:0000256" key="2">
    <source>
        <dbReference type="ARBA" id="ARBA00022525"/>
    </source>
</evidence>
<comment type="subcellular location">
    <subcellularLocation>
        <location evidence="1">Secreted</location>
        <location evidence="1">Extracellular space</location>
        <location evidence="1">Extracellular matrix</location>
    </subcellularLocation>
</comment>
<feature type="compositionally biased region" description="Basic and acidic residues" evidence="14">
    <location>
        <begin position="503"/>
        <end position="512"/>
    </location>
</feature>
<evidence type="ECO:0000256" key="13">
    <source>
        <dbReference type="ARBA" id="ARBA00074547"/>
    </source>
</evidence>
<sequence>MRDRKISNVNGRRGRGRCFARTLGKEHSSLGKERRARSGVDEKPSPAAQSGLQSKRTPSRGRYPVPPFSWSSEEMSHWLKWIFFWVVNAVPLAAGMAVNNKTGHLCPPLKLEKGWHSNMNDRHEYTGFDLAEKFALRKGTSTEDRPFFRLGSKPLVKATELVFPNGLSHEYSLVTTFRLRKTTKKDRWFIWQLIDQTGESQVSLVVDGAKKVVEFSAMGFLKNKLYYVFKNRDLHILFDRQWHKLGVSVQSTTVAVYIDCKLIETRLTGDRDAVDLDGRASITSRVEDGRPVDIELQEILIFCDPKVAEEDNCCDASGASCAAKKTQASTAFPLLLGYKHQMLSTPTQQPADQCKCRAEKGDSGSNGYPGIPGEKGEKGATGELGPIGTPGLDGLKGDPGLDGRPGLKGDKGEAGLPGSPGPPGKEGKRGLVGESGAPGRDGEKGQKGERGMPGISGEPGEKGEPGVGVHGPPGPPGREGKPGPPGEPGDQGLRGPVGNPGKEGPKGVKGERGFPGPVGEKGDEGPTGRPGISGPAGPKGEQGSKGPPGRPGLPGPPGPKGDEGKVGARGPVGETGFPGPEGPPGVPGRPGKDGIPGHGGPAGTPGDRGSKGERQGYPVTPCKNNYQQRYWLHMAVKALQGPLGMMGLQVPLESKDLQALKAIEDRKERGVK</sequence>
<evidence type="ECO:0000256" key="4">
    <source>
        <dbReference type="ARBA" id="ARBA00022729"/>
    </source>
</evidence>
<dbReference type="GO" id="GO:0005581">
    <property type="term" value="C:collagen trimer"/>
    <property type="evidence" value="ECO:0007669"/>
    <property type="project" value="UniProtKB-KW"/>
</dbReference>
<organism evidence="16 17">
    <name type="scientific">Silurus asotus</name>
    <name type="common">Amur catfish</name>
    <name type="synonym">Parasilurus asotus</name>
    <dbReference type="NCBI Taxonomy" id="30991"/>
    <lineage>
        <taxon>Eukaryota</taxon>
        <taxon>Metazoa</taxon>
        <taxon>Chordata</taxon>
        <taxon>Craniata</taxon>
        <taxon>Vertebrata</taxon>
        <taxon>Euteleostomi</taxon>
        <taxon>Actinopterygii</taxon>
        <taxon>Neopterygii</taxon>
        <taxon>Teleostei</taxon>
        <taxon>Ostariophysi</taxon>
        <taxon>Siluriformes</taxon>
        <taxon>Siluridae</taxon>
        <taxon>Silurus</taxon>
    </lineage>
</organism>
<dbReference type="SUPFAM" id="SSF49899">
    <property type="entry name" value="Concanavalin A-like lectins/glucanases"/>
    <property type="match status" value="1"/>
</dbReference>
<feature type="compositionally biased region" description="Pro residues" evidence="14">
    <location>
        <begin position="548"/>
        <end position="559"/>
    </location>
</feature>
<feature type="region of interest" description="Disordered" evidence="14">
    <location>
        <begin position="1"/>
        <end position="62"/>
    </location>
</feature>
<evidence type="ECO:0000256" key="14">
    <source>
        <dbReference type="SAM" id="MobiDB-lite"/>
    </source>
</evidence>
<evidence type="ECO:0000259" key="15">
    <source>
        <dbReference type="SMART" id="SM00210"/>
    </source>
</evidence>
<dbReference type="GO" id="GO:0030198">
    <property type="term" value="P:extracellular matrix organization"/>
    <property type="evidence" value="ECO:0007669"/>
    <property type="project" value="TreeGrafter"/>
</dbReference>
<feature type="compositionally biased region" description="Polar residues" evidence="14">
    <location>
        <begin position="47"/>
        <end position="56"/>
    </location>
</feature>
<dbReference type="InterPro" id="IPR050149">
    <property type="entry name" value="Collagen_superfamily"/>
</dbReference>
<evidence type="ECO:0000313" key="17">
    <source>
        <dbReference type="Proteomes" id="UP001205998"/>
    </source>
</evidence>
<keyword evidence="5" id="KW-0677">Repeat</keyword>
<keyword evidence="2" id="KW-0964">Secreted</keyword>
<evidence type="ECO:0000256" key="12">
    <source>
        <dbReference type="ARBA" id="ARBA00063879"/>
    </source>
</evidence>
<evidence type="ECO:0000256" key="3">
    <source>
        <dbReference type="ARBA" id="ARBA00022530"/>
    </source>
</evidence>
<name>A0AAD5FAZ3_SILAS</name>
<gene>
    <name evidence="16" type="ORF">C0J50_5368</name>
</gene>
<dbReference type="InterPro" id="IPR013320">
    <property type="entry name" value="ConA-like_dom_sf"/>
</dbReference>
<dbReference type="GO" id="GO:0007155">
    <property type="term" value="P:cell adhesion"/>
    <property type="evidence" value="ECO:0007669"/>
    <property type="project" value="UniProtKB-KW"/>
</dbReference>
<keyword evidence="8" id="KW-0325">Glycoprotein</keyword>
<accession>A0AAD5FAZ3</accession>
<feature type="compositionally biased region" description="Gly residues" evidence="14">
    <location>
        <begin position="594"/>
        <end position="603"/>
    </location>
</feature>
<dbReference type="PANTHER" id="PTHR24023:SF966">
    <property type="entry name" value="COLLAGEN ALPHA-1(XXII) CHAIN-LIKE"/>
    <property type="match status" value="1"/>
</dbReference>
<keyword evidence="4" id="KW-0732">Signal</keyword>
<keyword evidence="7" id="KW-0176">Collagen</keyword>
<evidence type="ECO:0000256" key="6">
    <source>
        <dbReference type="ARBA" id="ARBA00022889"/>
    </source>
</evidence>
<keyword evidence="17" id="KW-1185">Reference proteome</keyword>
<evidence type="ECO:0000256" key="1">
    <source>
        <dbReference type="ARBA" id="ARBA00004498"/>
    </source>
</evidence>
<dbReference type="GO" id="GO:0031012">
    <property type="term" value="C:extracellular matrix"/>
    <property type="evidence" value="ECO:0007669"/>
    <property type="project" value="TreeGrafter"/>
</dbReference>
<evidence type="ECO:0000313" key="16">
    <source>
        <dbReference type="EMBL" id="KAI5610015.1"/>
    </source>
</evidence>
<dbReference type="Pfam" id="PF01391">
    <property type="entry name" value="Collagen"/>
    <property type="match status" value="3"/>
</dbReference>
<dbReference type="InterPro" id="IPR008160">
    <property type="entry name" value="Collagen"/>
</dbReference>
<dbReference type="Gene3D" id="2.60.120.200">
    <property type="match status" value="1"/>
</dbReference>
<keyword evidence="9" id="KW-0379">Hydroxylation</keyword>
<dbReference type="GO" id="GO:0030020">
    <property type="term" value="F:extracellular matrix structural constituent conferring tensile strength"/>
    <property type="evidence" value="ECO:0007669"/>
    <property type="project" value="TreeGrafter"/>
</dbReference>
<protein>
    <recommendedName>
        <fullName evidence="13">Collagen alpha-1(XVI) chain</fullName>
    </recommendedName>
</protein>
<feature type="region of interest" description="Disordered" evidence="14">
    <location>
        <begin position="346"/>
        <end position="617"/>
    </location>
</feature>
<feature type="domain" description="Thrombospondin-like N-terminal" evidence="15">
    <location>
        <begin position="121"/>
        <end position="305"/>
    </location>
</feature>
<dbReference type="GO" id="GO:0005615">
    <property type="term" value="C:extracellular space"/>
    <property type="evidence" value="ECO:0007669"/>
    <property type="project" value="TreeGrafter"/>
</dbReference>
<feature type="compositionally biased region" description="Basic and acidic residues" evidence="14">
    <location>
        <begin position="440"/>
        <end position="450"/>
    </location>
</feature>
<reference evidence="16" key="1">
    <citation type="submission" date="2018-07" db="EMBL/GenBank/DDBJ databases">
        <title>Comparative genomics of catfishes provides insights into carnivory and benthic adaptation.</title>
        <authorList>
            <person name="Zhang Y."/>
            <person name="Wang D."/>
            <person name="Peng Z."/>
            <person name="Zheng S."/>
            <person name="Shao F."/>
            <person name="Tao W."/>
        </authorList>
    </citation>
    <scope>NUCLEOTIDE SEQUENCE</scope>
    <source>
        <strain evidence="16">Chongqing</strain>
    </source>
</reference>
<comment type="function">
    <text evidence="11">Involved in mediating cell attachment and inducing integrin-mediated cellular reactions, such as cell spreading and alterations in cell morphology.</text>
</comment>
<dbReference type="AlphaFoldDB" id="A0AAD5FAZ3"/>
<dbReference type="InterPro" id="IPR048287">
    <property type="entry name" value="TSPN-like_N"/>
</dbReference>
<feature type="compositionally biased region" description="Pro residues" evidence="14">
    <location>
        <begin position="472"/>
        <end position="487"/>
    </location>
</feature>